<sequence>MTDHLDWRGYDFSALPVCTRGTYWADADLRGANSPVRDWTNAYARGANFARASLVGSDFCSAYLGAANFTNADLTGVCFELAALTRAKFHGAKLPHISAFTQAFVGKGDPEAIAKKSGLPLDYVLHAQATSLPIVEGCEAAGTQSPYRIMDEGADDPMTEALDA</sequence>
<dbReference type="PANTHER" id="PTHR47485">
    <property type="entry name" value="THYLAKOID LUMENAL 17.4 KDA PROTEIN, CHLOROPLASTIC"/>
    <property type="match status" value="1"/>
</dbReference>
<keyword evidence="1" id="KW-0677">Repeat</keyword>
<evidence type="ECO:0000313" key="3">
    <source>
        <dbReference type="EMBL" id="CAB4189205.1"/>
    </source>
</evidence>
<dbReference type="Gene3D" id="2.160.20.80">
    <property type="entry name" value="E3 ubiquitin-protein ligase SopA"/>
    <property type="match status" value="1"/>
</dbReference>
<organism evidence="2">
    <name type="scientific">uncultured Caudovirales phage</name>
    <dbReference type="NCBI Taxonomy" id="2100421"/>
    <lineage>
        <taxon>Viruses</taxon>
        <taxon>Duplodnaviria</taxon>
        <taxon>Heunggongvirae</taxon>
        <taxon>Uroviricota</taxon>
        <taxon>Caudoviricetes</taxon>
        <taxon>Peduoviridae</taxon>
        <taxon>Maltschvirus</taxon>
        <taxon>Maltschvirus maltsch</taxon>
    </lineage>
</organism>
<reference evidence="2" key="1">
    <citation type="submission" date="2020-04" db="EMBL/GenBank/DDBJ databases">
        <authorList>
            <person name="Chiriac C."/>
            <person name="Salcher M."/>
            <person name="Ghai R."/>
            <person name="Kavagutti S V."/>
        </authorList>
    </citation>
    <scope>NUCLEOTIDE SEQUENCE</scope>
</reference>
<dbReference type="SUPFAM" id="SSF141571">
    <property type="entry name" value="Pentapeptide repeat-like"/>
    <property type="match status" value="1"/>
</dbReference>
<dbReference type="EMBL" id="LR796430">
    <property type="protein sequence ID" value="CAB4144269.1"/>
    <property type="molecule type" value="Genomic_DNA"/>
</dbReference>
<dbReference type="Pfam" id="PF00805">
    <property type="entry name" value="Pentapeptide"/>
    <property type="match status" value="1"/>
</dbReference>
<proteinExistence type="predicted"/>
<protein>
    <submittedName>
        <fullName evidence="2">Pentapeptide repeat</fullName>
    </submittedName>
</protein>
<dbReference type="InterPro" id="IPR001646">
    <property type="entry name" value="5peptide_repeat"/>
</dbReference>
<dbReference type="EMBL" id="LR797138">
    <property type="protein sequence ID" value="CAB4189205.1"/>
    <property type="molecule type" value="Genomic_DNA"/>
</dbReference>
<evidence type="ECO:0000256" key="1">
    <source>
        <dbReference type="ARBA" id="ARBA00022737"/>
    </source>
</evidence>
<evidence type="ECO:0000313" key="2">
    <source>
        <dbReference type="EMBL" id="CAB4144269.1"/>
    </source>
</evidence>
<gene>
    <name evidence="3" type="ORF">UFOVP1189_4</name>
    <name evidence="2" type="ORF">UFOVP464_28</name>
</gene>
<dbReference type="PANTHER" id="PTHR47485:SF1">
    <property type="entry name" value="THYLAKOID LUMENAL 17.4 KDA PROTEIN, CHLOROPLASTIC"/>
    <property type="match status" value="1"/>
</dbReference>
<name>A0A6J5ML71_9CAUD</name>
<accession>A0A6J5ML71</accession>